<keyword evidence="2" id="KW-1133">Transmembrane helix</keyword>
<dbReference type="Proteomes" id="UP000272942">
    <property type="component" value="Unassembled WGS sequence"/>
</dbReference>
<evidence type="ECO:0000313" key="4">
    <source>
        <dbReference type="Proteomes" id="UP000272942"/>
    </source>
</evidence>
<feature type="region of interest" description="Disordered" evidence="1">
    <location>
        <begin position="141"/>
        <end position="176"/>
    </location>
</feature>
<proteinExistence type="predicted"/>
<keyword evidence="2" id="KW-0812">Transmembrane</keyword>
<accession>A0A183AJN1</accession>
<gene>
    <name evidence="3" type="ORF">ECPE_LOCUS7166</name>
</gene>
<organism evidence="5">
    <name type="scientific">Echinostoma caproni</name>
    <dbReference type="NCBI Taxonomy" id="27848"/>
    <lineage>
        <taxon>Eukaryota</taxon>
        <taxon>Metazoa</taxon>
        <taxon>Spiralia</taxon>
        <taxon>Lophotrochozoa</taxon>
        <taxon>Platyhelminthes</taxon>
        <taxon>Trematoda</taxon>
        <taxon>Digenea</taxon>
        <taxon>Plagiorchiida</taxon>
        <taxon>Echinostomata</taxon>
        <taxon>Echinostomatoidea</taxon>
        <taxon>Echinostomatidae</taxon>
        <taxon>Echinostoma</taxon>
    </lineage>
</organism>
<protein>
    <submittedName>
        <fullName evidence="3 5">Uncharacterized protein</fullName>
    </submittedName>
</protein>
<dbReference type="WBParaSite" id="ECPE_0000718201-mRNA-1">
    <property type="protein sequence ID" value="ECPE_0000718201-mRNA-1"/>
    <property type="gene ID" value="ECPE_0000718201"/>
</dbReference>
<keyword evidence="2" id="KW-0472">Membrane</keyword>
<keyword evidence="4" id="KW-1185">Reference proteome</keyword>
<evidence type="ECO:0000256" key="1">
    <source>
        <dbReference type="SAM" id="MobiDB-lite"/>
    </source>
</evidence>
<dbReference type="OrthoDB" id="6238705at2759"/>
<reference evidence="5" key="1">
    <citation type="submission" date="2016-06" db="UniProtKB">
        <authorList>
            <consortium name="WormBaseParasite"/>
        </authorList>
    </citation>
    <scope>IDENTIFICATION</scope>
</reference>
<feature type="compositionally biased region" description="Polar residues" evidence="1">
    <location>
        <begin position="91"/>
        <end position="101"/>
    </location>
</feature>
<evidence type="ECO:0000313" key="5">
    <source>
        <dbReference type="WBParaSite" id="ECPE_0000718201-mRNA-1"/>
    </source>
</evidence>
<dbReference type="EMBL" id="UZAN01044242">
    <property type="protein sequence ID" value="VDP80349.1"/>
    <property type="molecule type" value="Genomic_DNA"/>
</dbReference>
<feature type="region of interest" description="Disordered" evidence="1">
    <location>
        <begin position="91"/>
        <end position="122"/>
    </location>
</feature>
<evidence type="ECO:0000256" key="2">
    <source>
        <dbReference type="SAM" id="Phobius"/>
    </source>
</evidence>
<sequence length="400" mass="43815">MPVIVPSHNNGTTYFEHLHPDEQLPLKLGLILLACTIIVLFVALLFLICRRLRRYARLLNEKDYNDNEDDLDSDVELTQFDLEKFHLAATSEQKAKSTTPGSIRRHDAKEEGAVEQTVAPQTSKAIEEVPLSAFSIGDEEDEASEDGYASGNTTAGGASRSGTKESHTGGLNPTNCYAKPERIQIVTKAVAVQQPVREIQTATAATATTATDVQRTDTMTKLVQPPSKMDPEEIEEIVSQLEQPQTIPLPHSDVFDEPLKPGSDHSEKSTLVGLDDANLFEDCAEDDELGLFDEEIVESTTGGDTSLGPDKKARSTDSIGDIGAIRPLLPIHLPDWALQSGQAERGFLVFSVRINRKPGAGPNWYLVDVCIREARCILSQHTEPRAGKFYVKARVQPTGM</sequence>
<dbReference type="AlphaFoldDB" id="A0A183AJN1"/>
<name>A0A183AJN1_9TREM</name>
<reference evidence="3 4" key="2">
    <citation type="submission" date="2018-11" db="EMBL/GenBank/DDBJ databases">
        <authorList>
            <consortium name="Pathogen Informatics"/>
        </authorList>
    </citation>
    <scope>NUCLEOTIDE SEQUENCE [LARGE SCALE GENOMIC DNA]</scope>
    <source>
        <strain evidence="3 4">Egypt</strain>
    </source>
</reference>
<feature type="transmembrane region" description="Helical" evidence="2">
    <location>
        <begin position="28"/>
        <end position="49"/>
    </location>
</feature>
<evidence type="ECO:0000313" key="3">
    <source>
        <dbReference type="EMBL" id="VDP80349.1"/>
    </source>
</evidence>